<evidence type="ECO:0000313" key="2">
    <source>
        <dbReference type="EMBL" id="EDM76880.1"/>
    </source>
</evidence>
<name>A6GB83_9BACT</name>
<sequence>MTVGDPLSASAFELAAAIREGALSSRAIVEAHIERAKTINPTINAIVVPRYEQALREADEADAARAVCEDLDELPPLHGVPCTIKESFAFTGLPNTSGLVSRRGAVAEVDATTVARLRAAGAICIGLTNVSELCMWMESSNHVYGRSNNPYDPRCIVGGSSGGEGAIVGAGASPFGLGADIGGSIRMPAFFCGAFGHKPTGGVVPATGQYPIAENAALGYLSTGPIARRAADLLPLLRILAGPDGEDPSTRRVVLEDRPPEDLRGLDVVVVENDGKGPVDHELVEALERAASALADRGARIERARIPEFGRAFELWSALMAEAAQVSFREHLGLPERGALGRELVRWTVGRSPHTLPALVLAAMEDARPFVPSAAGRQRMLREVEALRRRVVQLIGPRGVMLYPPHPRPAPRHGSPLLRPFDFAYTAVFNILELPVTQVPMGLSRQGLPLGVQVVGVHDNDALTIAVGEVLEDAIGGWVRPAA</sequence>
<dbReference type="PROSITE" id="PS00571">
    <property type="entry name" value="AMIDASES"/>
    <property type="match status" value="1"/>
</dbReference>
<dbReference type="InterPro" id="IPR023631">
    <property type="entry name" value="Amidase_dom"/>
</dbReference>
<dbReference type="AlphaFoldDB" id="A6GB83"/>
<dbReference type="PANTHER" id="PTHR43372:SF4">
    <property type="entry name" value="FATTY-ACID AMIDE HYDROLASE 2"/>
    <property type="match status" value="1"/>
</dbReference>
<dbReference type="EMBL" id="ABCS01000056">
    <property type="protein sequence ID" value="EDM76880.1"/>
    <property type="molecule type" value="Genomic_DNA"/>
</dbReference>
<organism evidence="2 3">
    <name type="scientific">Plesiocystis pacifica SIR-1</name>
    <dbReference type="NCBI Taxonomy" id="391625"/>
    <lineage>
        <taxon>Bacteria</taxon>
        <taxon>Pseudomonadati</taxon>
        <taxon>Myxococcota</taxon>
        <taxon>Polyangia</taxon>
        <taxon>Nannocystales</taxon>
        <taxon>Nannocystaceae</taxon>
        <taxon>Plesiocystis</taxon>
    </lineage>
</organism>
<accession>A6GB83</accession>
<dbReference type="RefSeq" id="WP_006973974.1">
    <property type="nucleotide sequence ID" value="NZ_ABCS01000056.1"/>
</dbReference>
<dbReference type="InterPro" id="IPR036928">
    <property type="entry name" value="AS_sf"/>
</dbReference>
<gene>
    <name evidence="2" type="ORF">PPSIR1_24679</name>
</gene>
<feature type="domain" description="Amidase" evidence="1">
    <location>
        <begin position="28"/>
        <end position="463"/>
    </location>
</feature>
<reference evidence="2 3" key="1">
    <citation type="submission" date="2007-06" db="EMBL/GenBank/DDBJ databases">
        <authorList>
            <person name="Shimkets L."/>
            <person name="Ferriera S."/>
            <person name="Johnson J."/>
            <person name="Kravitz S."/>
            <person name="Beeson K."/>
            <person name="Sutton G."/>
            <person name="Rogers Y.-H."/>
            <person name="Friedman R."/>
            <person name="Frazier M."/>
            <person name="Venter J.C."/>
        </authorList>
    </citation>
    <scope>NUCLEOTIDE SEQUENCE [LARGE SCALE GENOMIC DNA]</scope>
    <source>
        <strain evidence="2 3">SIR-1</strain>
    </source>
</reference>
<keyword evidence="3" id="KW-1185">Reference proteome</keyword>
<evidence type="ECO:0000259" key="1">
    <source>
        <dbReference type="Pfam" id="PF01425"/>
    </source>
</evidence>
<dbReference type="Gene3D" id="3.90.1300.10">
    <property type="entry name" value="Amidase signature (AS) domain"/>
    <property type="match status" value="1"/>
</dbReference>
<comment type="caution">
    <text evidence="2">The sequence shown here is derived from an EMBL/GenBank/DDBJ whole genome shotgun (WGS) entry which is preliminary data.</text>
</comment>
<dbReference type="Pfam" id="PF01425">
    <property type="entry name" value="Amidase"/>
    <property type="match status" value="1"/>
</dbReference>
<evidence type="ECO:0000313" key="3">
    <source>
        <dbReference type="Proteomes" id="UP000005801"/>
    </source>
</evidence>
<dbReference type="eggNOG" id="COG0154">
    <property type="taxonomic scope" value="Bacteria"/>
</dbReference>
<dbReference type="PANTHER" id="PTHR43372">
    <property type="entry name" value="FATTY-ACID AMIDE HYDROLASE"/>
    <property type="match status" value="1"/>
</dbReference>
<dbReference type="STRING" id="391625.PPSIR1_24679"/>
<dbReference type="SUPFAM" id="SSF75304">
    <property type="entry name" value="Amidase signature (AS) enzymes"/>
    <property type="match status" value="1"/>
</dbReference>
<dbReference type="InterPro" id="IPR020556">
    <property type="entry name" value="Amidase_CS"/>
</dbReference>
<dbReference type="Proteomes" id="UP000005801">
    <property type="component" value="Unassembled WGS sequence"/>
</dbReference>
<dbReference type="GO" id="GO:0012505">
    <property type="term" value="C:endomembrane system"/>
    <property type="evidence" value="ECO:0007669"/>
    <property type="project" value="TreeGrafter"/>
</dbReference>
<protein>
    <submittedName>
        <fullName evidence="2">Putative amidase</fullName>
    </submittedName>
</protein>
<dbReference type="InterPro" id="IPR052739">
    <property type="entry name" value="FAAH2"/>
</dbReference>
<proteinExistence type="predicted"/>